<reference evidence="2 3" key="1">
    <citation type="journal article" date="2019" name="Commun. Biol.">
        <title>The bagworm genome reveals a unique fibroin gene that provides high tensile strength.</title>
        <authorList>
            <person name="Kono N."/>
            <person name="Nakamura H."/>
            <person name="Ohtoshi R."/>
            <person name="Tomita M."/>
            <person name="Numata K."/>
            <person name="Arakawa K."/>
        </authorList>
    </citation>
    <scope>NUCLEOTIDE SEQUENCE [LARGE SCALE GENOMIC DNA]</scope>
</reference>
<name>A0A4C1SJ45_EUMVA</name>
<protein>
    <submittedName>
        <fullName evidence="2">Vacuole membrane protein 1</fullName>
    </submittedName>
</protein>
<proteinExistence type="predicted"/>
<keyword evidence="1" id="KW-0472">Membrane</keyword>
<comment type="caution">
    <text evidence="2">The sequence shown here is derived from an EMBL/GenBank/DDBJ whole genome shotgun (WGS) entry which is preliminary data.</text>
</comment>
<feature type="transmembrane region" description="Helical" evidence="1">
    <location>
        <begin position="37"/>
        <end position="62"/>
    </location>
</feature>
<dbReference type="Proteomes" id="UP000299102">
    <property type="component" value="Unassembled WGS sequence"/>
</dbReference>
<dbReference type="STRING" id="151549.A0A4C1SJ45"/>
<dbReference type="AlphaFoldDB" id="A0A4C1SJ45"/>
<keyword evidence="1" id="KW-1133">Transmembrane helix</keyword>
<feature type="non-terminal residue" evidence="2">
    <location>
        <position position="191"/>
    </location>
</feature>
<evidence type="ECO:0000256" key="1">
    <source>
        <dbReference type="SAM" id="Phobius"/>
    </source>
</evidence>
<dbReference type="OrthoDB" id="2016540at2759"/>
<accession>A0A4C1SJ45</accession>
<keyword evidence="1" id="KW-0812">Transmembrane</keyword>
<sequence length="191" mass="21584">MSVKQMKPMNKQQKEKLKAERPHQILVEFLKNNTWFVVYWTGLGILSSVGLGTGLHTFLLYLGPHIASVTLAAYECNSLNFPKPPYPDDIICPDEPYVERIPSIWSIMSKVRFEAFLWGAGTALGELPPYFMAKAARLSGYDPDDAEELAEFEALKAKKNQKNLSFMDRGKLFMERVVERIGFFGILACAS</sequence>
<evidence type="ECO:0000313" key="2">
    <source>
        <dbReference type="EMBL" id="GBP02014.1"/>
    </source>
</evidence>
<dbReference type="EMBL" id="BGZK01010331">
    <property type="protein sequence ID" value="GBP02014.1"/>
    <property type="molecule type" value="Genomic_DNA"/>
</dbReference>
<organism evidence="2 3">
    <name type="scientific">Eumeta variegata</name>
    <name type="common">Bagworm moth</name>
    <name type="synonym">Eumeta japonica</name>
    <dbReference type="NCBI Taxonomy" id="151549"/>
    <lineage>
        <taxon>Eukaryota</taxon>
        <taxon>Metazoa</taxon>
        <taxon>Ecdysozoa</taxon>
        <taxon>Arthropoda</taxon>
        <taxon>Hexapoda</taxon>
        <taxon>Insecta</taxon>
        <taxon>Pterygota</taxon>
        <taxon>Neoptera</taxon>
        <taxon>Endopterygota</taxon>
        <taxon>Lepidoptera</taxon>
        <taxon>Glossata</taxon>
        <taxon>Ditrysia</taxon>
        <taxon>Tineoidea</taxon>
        <taxon>Psychidae</taxon>
        <taxon>Oiketicinae</taxon>
        <taxon>Eumeta</taxon>
    </lineage>
</organism>
<keyword evidence="3" id="KW-1185">Reference proteome</keyword>
<gene>
    <name evidence="2" type="primary">vmp1</name>
    <name evidence="2" type="ORF">EVAR_71508_1</name>
</gene>
<evidence type="ECO:0000313" key="3">
    <source>
        <dbReference type="Proteomes" id="UP000299102"/>
    </source>
</evidence>